<evidence type="ECO:0000256" key="4">
    <source>
        <dbReference type="ARBA" id="ARBA00023152"/>
    </source>
</evidence>
<keyword evidence="5" id="KW-0456">Lyase</keyword>
<comment type="pathway">
    <text evidence="1">Carbohydrate degradation; glycolysis; D-glyceraldehyde 3-phosphate and glycerone phosphate from D-glucose: step 4/4.</text>
</comment>
<dbReference type="Gene3D" id="3.20.20.70">
    <property type="entry name" value="Aldolase class I"/>
    <property type="match status" value="1"/>
</dbReference>
<evidence type="ECO:0000313" key="6">
    <source>
        <dbReference type="EMBL" id="CAK0855273.1"/>
    </source>
</evidence>
<evidence type="ECO:0000256" key="3">
    <source>
        <dbReference type="ARBA" id="ARBA00013068"/>
    </source>
</evidence>
<dbReference type="InterPro" id="IPR000741">
    <property type="entry name" value="FBA_I"/>
</dbReference>
<proteinExistence type="inferred from homology"/>
<organism evidence="6 7">
    <name type="scientific">Prorocentrum cordatum</name>
    <dbReference type="NCBI Taxonomy" id="2364126"/>
    <lineage>
        <taxon>Eukaryota</taxon>
        <taxon>Sar</taxon>
        <taxon>Alveolata</taxon>
        <taxon>Dinophyceae</taxon>
        <taxon>Prorocentrales</taxon>
        <taxon>Prorocentraceae</taxon>
        <taxon>Prorocentrum</taxon>
    </lineage>
</organism>
<sequence>MDGVAFASPAFVAAAQPPALPQAALRGAVLLETPSASAPSAAGSSAASTLSGLAAVVVGTAAMARAGARRAKKGKRVVSMKVGTSSDPWSHCAEYKDELLATVKAMTAPGKGILAMDESNGTCGLRLESIGVENTELNRQRWRQTLLGTKGLGDFCGGAILFTETLYQDTTDGKKMVDLAKENGVIPGIKVDTGLVPLTGGKEGENWCRGLDDLKERTVDYYKAGARFAKWRTTVRVRDHSSIAVAEAAHGLARYASICQSSGLVPIIEPEILLDGEHDIDECLETFEETWAAVFKACADFGVCLEAVYLKPSMVTHGAQSGKTADPKTVAEYTLGALKRVVPPAVPGIFFLSGGQSEIQATENLNAMNQSSNPWHVSFSYARALQNTTLKTWAGKDENIVAAQSKLFQRAGANSKAQKGEYDAATADEDATAAEGMYVKGYTY</sequence>
<dbReference type="PANTHER" id="PTHR11627">
    <property type="entry name" value="FRUCTOSE-BISPHOSPHATE ALDOLASE"/>
    <property type="match status" value="1"/>
</dbReference>
<dbReference type="Pfam" id="PF00274">
    <property type="entry name" value="Glycolytic"/>
    <property type="match status" value="1"/>
</dbReference>
<evidence type="ECO:0000256" key="5">
    <source>
        <dbReference type="ARBA" id="ARBA00023239"/>
    </source>
</evidence>
<gene>
    <name evidence="6" type="ORF">PCOR1329_LOCUS46058</name>
</gene>
<dbReference type="InterPro" id="IPR013785">
    <property type="entry name" value="Aldolase_TIM"/>
</dbReference>
<reference evidence="6" key="1">
    <citation type="submission" date="2023-10" db="EMBL/GenBank/DDBJ databases">
        <authorList>
            <person name="Chen Y."/>
            <person name="Shah S."/>
            <person name="Dougan E. K."/>
            <person name="Thang M."/>
            <person name="Chan C."/>
        </authorList>
    </citation>
    <scope>NUCLEOTIDE SEQUENCE [LARGE SCALE GENOMIC DNA]</scope>
</reference>
<keyword evidence="7" id="KW-1185">Reference proteome</keyword>
<dbReference type="CDD" id="cd00948">
    <property type="entry name" value="FBP_aldolase_I_a"/>
    <property type="match status" value="1"/>
</dbReference>
<comment type="similarity">
    <text evidence="2">Belongs to the class I fructose-bisphosphate aldolase family.</text>
</comment>
<protein>
    <recommendedName>
        <fullName evidence="3">fructose-bisphosphate aldolase</fullName>
        <ecNumber evidence="3">4.1.2.13</ecNumber>
    </recommendedName>
</protein>
<evidence type="ECO:0000313" key="7">
    <source>
        <dbReference type="Proteomes" id="UP001189429"/>
    </source>
</evidence>
<evidence type="ECO:0000256" key="1">
    <source>
        <dbReference type="ARBA" id="ARBA00004714"/>
    </source>
</evidence>
<accession>A0ABN9U8I0</accession>
<dbReference type="EC" id="4.1.2.13" evidence="3"/>
<evidence type="ECO:0000256" key="2">
    <source>
        <dbReference type="ARBA" id="ARBA00010387"/>
    </source>
</evidence>
<dbReference type="SUPFAM" id="SSF51569">
    <property type="entry name" value="Aldolase"/>
    <property type="match status" value="1"/>
</dbReference>
<dbReference type="EMBL" id="CAUYUJ010015535">
    <property type="protein sequence ID" value="CAK0855273.1"/>
    <property type="molecule type" value="Genomic_DNA"/>
</dbReference>
<dbReference type="NCBIfam" id="NF033379">
    <property type="entry name" value="FrucBisAld_I"/>
    <property type="match status" value="1"/>
</dbReference>
<keyword evidence="4" id="KW-0324">Glycolysis</keyword>
<dbReference type="Proteomes" id="UP001189429">
    <property type="component" value="Unassembled WGS sequence"/>
</dbReference>
<comment type="caution">
    <text evidence="6">The sequence shown here is derived from an EMBL/GenBank/DDBJ whole genome shotgun (WGS) entry which is preliminary data.</text>
</comment>
<name>A0ABN9U8I0_9DINO</name>